<protein>
    <submittedName>
        <fullName evidence="1">Uncharacterized protein</fullName>
    </submittedName>
</protein>
<keyword evidence="2" id="KW-1185">Reference proteome</keyword>
<evidence type="ECO:0000313" key="1">
    <source>
        <dbReference type="EMBL" id="MCI97630.1"/>
    </source>
</evidence>
<evidence type="ECO:0000313" key="2">
    <source>
        <dbReference type="Proteomes" id="UP000265520"/>
    </source>
</evidence>
<reference evidence="1 2" key="1">
    <citation type="journal article" date="2018" name="Front. Plant Sci.">
        <title>Red Clover (Trifolium pratense) and Zigzag Clover (T. medium) - A Picture of Genomic Similarities and Differences.</title>
        <authorList>
            <person name="Dluhosova J."/>
            <person name="Istvanek J."/>
            <person name="Nedelnik J."/>
            <person name="Repkova J."/>
        </authorList>
    </citation>
    <scope>NUCLEOTIDE SEQUENCE [LARGE SCALE GENOMIC DNA]</scope>
    <source>
        <strain evidence="2">cv. 10/8</strain>
        <tissue evidence="1">Leaf</tissue>
    </source>
</reference>
<accession>A0A392WIG4</accession>
<dbReference type="EMBL" id="LXQA011449699">
    <property type="protein sequence ID" value="MCI97630.1"/>
    <property type="molecule type" value="Genomic_DNA"/>
</dbReference>
<feature type="non-terminal residue" evidence="1">
    <location>
        <position position="18"/>
    </location>
</feature>
<dbReference type="AlphaFoldDB" id="A0A392WIG4"/>
<name>A0A392WIG4_9FABA</name>
<proteinExistence type="predicted"/>
<comment type="caution">
    <text evidence="1">The sequence shown here is derived from an EMBL/GenBank/DDBJ whole genome shotgun (WGS) entry which is preliminary data.</text>
</comment>
<organism evidence="1 2">
    <name type="scientific">Trifolium medium</name>
    <dbReference type="NCBI Taxonomy" id="97028"/>
    <lineage>
        <taxon>Eukaryota</taxon>
        <taxon>Viridiplantae</taxon>
        <taxon>Streptophyta</taxon>
        <taxon>Embryophyta</taxon>
        <taxon>Tracheophyta</taxon>
        <taxon>Spermatophyta</taxon>
        <taxon>Magnoliopsida</taxon>
        <taxon>eudicotyledons</taxon>
        <taxon>Gunneridae</taxon>
        <taxon>Pentapetalae</taxon>
        <taxon>rosids</taxon>
        <taxon>fabids</taxon>
        <taxon>Fabales</taxon>
        <taxon>Fabaceae</taxon>
        <taxon>Papilionoideae</taxon>
        <taxon>50 kb inversion clade</taxon>
        <taxon>NPAAA clade</taxon>
        <taxon>Hologalegina</taxon>
        <taxon>IRL clade</taxon>
        <taxon>Trifolieae</taxon>
        <taxon>Trifolium</taxon>
    </lineage>
</organism>
<dbReference type="Proteomes" id="UP000265520">
    <property type="component" value="Unassembled WGS sequence"/>
</dbReference>
<sequence>MLSSRDVLLLGCSPLTIV</sequence>